<dbReference type="AlphaFoldDB" id="A0A238IX68"/>
<dbReference type="Proteomes" id="UP000201838">
    <property type="component" value="Unassembled WGS sequence"/>
</dbReference>
<dbReference type="EMBL" id="FXXQ01000002">
    <property type="protein sequence ID" value="SMX22582.1"/>
    <property type="molecule type" value="Genomic_DNA"/>
</dbReference>
<evidence type="ECO:0000313" key="2">
    <source>
        <dbReference type="Proteomes" id="UP000201838"/>
    </source>
</evidence>
<organism evidence="1 2">
    <name type="scientific">Boseongicola aestuarii</name>
    <dbReference type="NCBI Taxonomy" id="1470561"/>
    <lineage>
        <taxon>Bacteria</taxon>
        <taxon>Pseudomonadati</taxon>
        <taxon>Pseudomonadota</taxon>
        <taxon>Alphaproteobacteria</taxon>
        <taxon>Rhodobacterales</taxon>
        <taxon>Paracoccaceae</taxon>
        <taxon>Boseongicola</taxon>
    </lineage>
</organism>
<accession>A0A238IX68</accession>
<proteinExistence type="predicted"/>
<dbReference type="InterPro" id="IPR052209">
    <property type="entry name" value="CbiZ"/>
</dbReference>
<sequence length="212" mass="22270">MSGALMTVLVARPWLTVDLAGTRRALSFAPYRSGDVVCERIMWREVRDADLTPEFDAIAWLADEVGSTDVVAMLTSRNVERLVHRRVEVGEVVAEAVVTVGLSNAERVGVRRRVPAGVGTINVAVAVSEGLNMAARIEALSVAASARTAAVLEAAIEIESGLATGTGTDCIVVASPEGSRGFAGMHTDVGEAVGAVVFRAVSEGVARWLAER</sequence>
<name>A0A238IX68_9RHOB</name>
<dbReference type="PANTHER" id="PTHR35336">
    <property type="entry name" value="ADENOSYLCOBINAMIDE AMIDOHYDROLASE"/>
    <property type="match status" value="1"/>
</dbReference>
<dbReference type="PANTHER" id="PTHR35336:SF5">
    <property type="entry name" value="ADENOSYLCOBINAMIDE AMIDOHYDROLASE"/>
    <property type="match status" value="1"/>
</dbReference>
<keyword evidence="2" id="KW-1185">Reference proteome</keyword>
<keyword evidence="1" id="KW-0378">Hydrolase</keyword>
<dbReference type="InterPro" id="IPR002808">
    <property type="entry name" value="AdoCbi_amidolase"/>
</dbReference>
<dbReference type="RefSeq" id="WP_281256163.1">
    <property type="nucleotide sequence ID" value="NZ_FXXQ01000002.1"/>
</dbReference>
<evidence type="ECO:0000313" key="1">
    <source>
        <dbReference type="EMBL" id="SMX22582.1"/>
    </source>
</evidence>
<gene>
    <name evidence="1" type="ORF">BOA8489_00679</name>
</gene>
<reference evidence="1 2" key="1">
    <citation type="submission" date="2017-05" db="EMBL/GenBank/DDBJ databases">
        <authorList>
            <person name="Song R."/>
            <person name="Chenine A.L."/>
            <person name="Ruprecht R.M."/>
        </authorList>
    </citation>
    <scope>NUCLEOTIDE SEQUENCE [LARGE SCALE GENOMIC DNA]</scope>
    <source>
        <strain evidence="1 2">CECT 8489</strain>
    </source>
</reference>
<dbReference type="GO" id="GO:0016787">
    <property type="term" value="F:hydrolase activity"/>
    <property type="evidence" value="ECO:0007669"/>
    <property type="project" value="UniProtKB-KW"/>
</dbReference>
<dbReference type="Pfam" id="PF01955">
    <property type="entry name" value="CbiZ"/>
    <property type="match status" value="1"/>
</dbReference>
<protein>
    <submittedName>
        <fullName evidence="1">Adenosylcobinamide amidohydrolase</fullName>
    </submittedName>
</protein>